<evidence type="ECO:0000256" key="1">
    <source>
        <dbReference type="ARBA" id="ARBA00001947"/>
    </source>
</evidence>
<dbReference type="SMART" id="SM00631">
    <property type="entry name" value="Zn_pept"/>
    <property type="match status" value="1"/>
</dbReference>
<dbReference type="OrthoDB" id="3626597at2759"/>
<proteinExistence type="inferred from homology"/>
<comment type="function">
    <text evidence="2">Extracellular metalloprotease that contributes to pathogenicity.</text>
</comment>
<dbReference type="InterPro" id="IPR003146">
    <property type="entry name" value="M14A_act_pep"/>
</dbReference>
<accession>A0A8B7YSH5</accession>
<dbReference type="AlphaFoldDB" id="A0A8B7YSH5"/>
<dbReference type="CDD" id="cd03860">
    <property type="entry name" value="M14_CP_A-B_like"/>
    <property type="match status" value="1"/>
</dbReference>
<dbReference type="GO" id="GO:0008270">
    <property type="term" value="F:zinc ion binding"/>
    <property type="evidence" value="ECO:0007669"/>
    <property type="project" value="InterPro"/>
</dbReference>
<dbReference type="SUPFAM" id="SSF54897">
    <property type="entry name" value="Protease propeptides/inhibitors"/>
    <property type="match status" value="1"/>
</dbReference>
<keyword evidence="17" id="KW-1185">Reference proteome</keyword>
<evidence type="ECO:0000256" key="9">
    <source>
        <dbReference type="ARBA" id="ARBA00022833"/>
    </source>
</evidence>
<dbReference type="RefSeq" id="XP_022096234.1">
    <property type="nucleotide sequence ID" value="XM_022240542.1"/>
</dbReference>
<protein>
    <submittedName>
        <fullName evidence="18">Carboxypeptidase B-like</fullName>
    </submittedName>
</protein>
<dbReference type="Pfam" id="PF00246">
    <property type="entry name" value="Peptidase_M14"/>
    <property type="match status" value="1"/>
</dbReference>
<evidence type="ECO:0000256" key="5">
    <source>
        <dbReference type="ARBA" id="ARBA00022670"/>
    </source>
</evidence>
<dbReference type="GeneID" id="110982246"/>
<keyword evidence="6" id="KW-0479">Metal-binding</keyword>
<dbReference type="PROSITE" id="PS52035">
    <property type="entry name" value="PEPTIDASE_M14"/>
    <property type="match status" value="1"/>
</dbReference>
<dbReference type="PANTHER" id="PTHR11705:SF143">
    <property type="entry name" value="SLL0236 PROTEIN"/>
    <property type="match status" value="1"/>
</dbReference>
<keyword evidence="7 15" id="KW-0732">Signal</keyword>
<dbReference type="InterPro" id="IPR000834">
    <property type="entry name" value="Peptidase_M14"/>
</dbReference>
<keyword evidence="5" id="KW-0645">Protease</keyword>
<feature type="signal peptide" evidence="15">
    <location>
        <begin position="1"/>
        <end position="15"/>
    </location>
</feature>
<dbReference type="Proteomes" id="UP000694845">
    <property type="component" value="Unplaced"/>
</dbReference>
<keyword evidence="12" id="KW-0865">Zymogen</keyword>
<dbReference type="Gene3D" id="3.40.630.10">
    <property type="entry name" value="Zn peptidases"/>
    <property type="match status" value="1"/>
</dbReference>
<evidence type="ECO:0000313" key="18">
    <source>
        <dbReference type="RefSeq" id="XP_022096234.1"/>
    </source>
</evidence>
<dbReference type="Pfam" id="PF02244">
    <property type="entry name" value="Propep_M14"/>
    <property type="match status" value="1"/>
</dbReference>
<comment type="cofactor">
    <cofactor evidence="1">
        <name>Zn(2+)</name>
        <dbReference type="ChEBI" id="CHEBI:29105"/>
    </cofactor>
</comment>
<evidence type="ECO:0000256" key="15">
    <source>
        <dbReference type="SAM" id="SignalP"/>
    </source>
</evidence>
<feature type="domain" description="Peptidase M14" evidence="16">
    <location>
        <begin position="163"/>
        <end position="467"/>
    </location>
</feature>
<evidence type="ECO:0000259" key="16">
    <source>
        <dbReference type="PROSITE" id="PS52035"/>
    </source>
</evidence>
<dbReference type="PRINTS" id="PR00765">
    <property type="entry name" value="CRBOXYPTASEA"/>
</dbReference>
<keyword evidence="11" id="KW-0482">Metalloprotease</keyword>
<name>A0A8B7YSH5_ACAPL</name>
<evidence type="ECO:0000256" key="4">
    <source>
        <dbReference type="ARBA" id="ARBA00022645"/>
    </source>
</evidence>
<evidence type="ECO:0000256" key="2">
    <source>
        <dbReference type="ARBA" id="ARBA00003091"/>
    </source>
</evidence>
<feature type="chain" id="PRO_5034554172" evidence="15">
    <location>
        <begin position="16"/>
        <end position="470"/>
    </location>
</feature>
<dbReference type="GO" id="GO:0006508">
    <property type="term" value="P:proteolysis"/>
    <property type="evidence" value="ECO:0007669"/>
    <property type="project" value="UniProtKB-KW"/>
</dbReference>
<dbReference type="OMA" id="RMTANIS"/>
<dbReference type="PANTHER" id="PTHR11705">
    <property type="entry name" value="PROTEASE FAMILY M14 CARBOXYPEPTIDASE A,B"/>
    <property type="match status" value="1"/>
</dbReference>
<keyword evidence="10" id="KW-0843">Virulence</keyword>
<evidence type="ECO:0000256" key="13">
    <source>
        <dbReference type="ARBA" id="ARBA00023157"/>
    </source>
</evidence>
<dbReference type="FunFam" id="3.40.630.10:FF:000056">
    <property type="entry name" value="Zinc carboxypeptidase"/>
    <property type="match status" value="1"/>
</dbReference>
<evidence type="ECO:0000256" key="11">
    <source>
        <dbReference type="ARBA" id="ARBA00023049"/>
    </source>
</evidence>
<reference evidence="18" key="1">
    <citation type="submission" date="2025-08" db="UniProtKB">
        <authorList>
            <consortium name="RefSeq"/>
        </authorList>
    </citation>
    <scope>IDENTIFICATION</scope>
</reference>
<gene>
    <name evidence="18" type="primary">LOC110982246</name>
</gene>
<evidence type="ECO:0000256" key="14">
    <source>
        <dbReference type="PROSITE-ProRule" id="PRU01379"/>
    </source>
</evidence>
<dbReference type="InterPro" id="IPR057246">
    <property type="entry name" value="CARBOXYPEPT_ZN_1"/>
</dbReference>
<dbReference type="PROSITE" id="PS00132">
    <property type="entry name" value="CARBOXYPEPT_ZN_1"/>
    <property type="match status" value="1"/>
</dbReference>
<evidence type="ECO:0000256" key="8">
    <source>
        <dbReference type="ARBA" id="ARBA00022801"/>
    </source>
</evidence>
<dbReference type="FunFam" id="3.30.70.340:FF:000002">
    <property type="entry name" value="Carboxypeptidase A"/>
    <property type="match status" value="1"/>
</dbReference>
<evidence type="ECO:0000256" key="10">
    <source>
        <dbReference type="ARBA" id="ARBA00023026"/>
    </source>
</evidence>
<keyword evidence="9" id="KW-0862">Zinc</keyword>
<evidence type="ECO:0000256" key="6">
    <source>
        <dbReference type="ARBA" id="ARBA00022723"/>
    </source>
</evidence>
<evidence type="ECO:0000256" key="3">
    <source>
        <dbReference type="ARBA" id="ARBA00005988"/>
    </source>
</evidence>
<dbReference type="GO" id="GO:0005615">
    <property type="term" value="C:extracellular space"/>
    <property type="evidence" value="ECO:0007669"/>
    <property type="project" value="TreeGrafter"/>
</dbReference>
<keyword evidence="4" id="KW-0121">Carboxypeptidase</keyword>
<dbReference type="GO" id="GO:0004181">
    <property type="term" value="F:metallocarboxypeptidase activity"/>
    <property type="evidence" value="ECO:0007669"/>
    <property type="project" value="InterPro"/>
</dbReference>
<organism evidence="17 18">
    <name type="scientific">Acanthaster planci</name>
    <name type="common">Crown-of-thorns starfish</name>
    <dbReference type="NCBI Taxonomy" id="133434"/>
    <lineage>
        <taxon>Eukaryota</taxon>
        <taxon>Metazoa</taxon>
        <taxon>Echinodermata</taxon>
        <taxon>Eleutherozoa</taxon>
        <taxon>Asterozoa</taxon>
        <taxon>Asteroidea</taxon>
        <taxon>Valvatacea</taxon>
        <taxon>Valvatida</taxon>
        <taxon>Acanthasteridae</taxon>
        <taxon>Acanthaster</taxon>
    </lineage>
</organism>
<keyword evidence="13" id="KW-1015">Disulfide bond</keyword>
<dbReference type="Gene3D" id="3.30.70.340">
    <property type="entry name" value="Metallocarboxypeptidase-like"/>
    <property type="match status" value="1"/>
</dbReference>
<comment type="similarity">
    <text evidence="3 14">Belongs to the peptidase M14 family.</text>
</comment>
<evidence type="ECO:0000256" key="12">
    <source>
        <dbReference type="ARBA" id="ARBA00023145"/>
    </source>
</evidence>
<dbReference type="SUPFAM" id="SSF53187">
    <property type="entry name" value="Zn-dependent exopeptidases"/>
    <property type="match status" value="1"/>
</dbReference>
<evidence type="ECO:0000256" key="7">
    <source>
        <dbReference type="ARBA" id="ARBA00022729"/>
    </source>
</evidence>
<sequence length="470" mass="52058">MRVLLLLAVVAAVTAMKRYDGAPLPTHGGRELWCDSGVARARASVRQAKGVAESVRLTRAGRWKRFKVLRVIPKDESDVAWIQNLELHSLVEIWNSLHRSNHPVDVMVTPANEVQVTGLLADRGLDYTVMIADVQAQLDSQAVASDTPPGASTAALADFQYDIYHTYDQIQQWVSDMATEHNSIVSKFNLAKSYEGRDINGIKISTGVGDPNKPIVWFEGGIHAREWISPATVMFISKSLVEDYNNGVTNVVNILDGFDFHIIPSLNVDGFVYTHTNDRLWRKTRSDLLPEFGCIGADPNRNWPYEWGGSGSSPWPCTNIFRGREPLSEVEIRAVVDYLTALRDSGREIKMFIDWHSYSQLWMAPWSFSSAEPLPPDADDQDNLGAAAVAAIEKKHGTKYVHGASARLLYEAAGASCDWAYATLGAKYSYVVELRDTGKFGFVLPPEQILPTAEESYAGIVAGLEYALTH</sequence>
<dbReference type="KEGG" id="aplc:110982246"/>
<evidence type="ECO:0000313" key="17">
    <source>
        <dbReference type="Proteomes" id="UP000694845"/>
    </source>
</evidence>
<feature type="active site" description="Proton donor/acceptor" evidence="14">
    <location>
        <position position="433"/>
    </location>
</feature>
<keyword evidence="8" id="KW-0378">Hydrolase</keyword>
<dbReference type="InterPro" id="IPR036990">
    <property type="entry name" value="M14A-like_propep"/>
</dbReference>